<keyword evidence="3" id="KW-1185">Reference proteome</keyword>
<dbReference type="Gene3D" id="3.40.630.30">
    <property type="match status" value="1"/>
</dbReference>
<sequence length="288" mass="32701">MLYIKPQHQHALKAPRVLNKKLPGCVLFDQDSAALISMAPESSMHIRPATTIDADAIAAVHYAALEQFHDFYGAFFERHPREILPLSTRLALKNPKNHFLVVVAPDTDAVVGFIRYHVVDATEPPAATTLEKPTESADTEPTAPSIFAIKPHMKDLWERFGHPREEEMDECYERAVDGRKHNYVKNIMVDPHHQRKGIGAKLLQSVIDISDAEKIPTFLVASAEGYGLYKKLGFEDLGTWTIDNDYWSKEIIRHEGELGIMGNEGLAQTYRGTHEVEKYMMRWIIEKQ</sequence>
<protein>
    <submittedName>
        <fullName evidence="2">GNAT family acetyltransferase</fullName>
    </submittedName>
</protein>
<dbReference type="CDD" id="cd04301">
    <property type="entry name" value="NAT_SF"/>
    <property type="match status" value="1"/>
</dbReference>
<reference evidence="2" key="1">
    <citation type="submission" date="2021-05" db="EMBL/GenBank/DDBJ databases">
        <title>Comparative genomics of three Colletotrichum scovillei strains and genetic complementation revealed genes involved fungal growth and virulence on chili pepper.</title>
        <authorList>
            <person name="Hsieh D.-K."/>
            <person name="Chuang S.-C."/>
            <person name="Chen C.-Y."/>
            <person name="Chao Y.-T."/>
            <person name="Lu M.-Y.J."/>
            <person name="Lee M.-H."/>
            <person name="Shih M.-C."/>
        </authorList>
    </citation>
    <scope>NUCLEOTIDE SEQUENCE</scope>
    <source>
        <strain evidence="2">Coll-153</strain>
    </source>
</reference>
<dbReference type="GO" id="GO:0016747">
    <property type="term" value="F:acyltransferase activity, transferring groups other than amino-acyl groups"/>
    <property type="evidence" value="ECO:0007669"/>
    <property type="project" value="InterPro"/>
</dbReference>
<evidence type="ECO:0000313" key="2">
    <source>
        <dbReference type="EMBL" id="KAG7057235.1"/>
    </source>
</evidence>
<gene>
    <name evidence="2" type="ORF">JMJ77_004625</name>
</gene>
<dbReference type="PANTHER" id="PTHR42791">
    <property type="entry name" value="GNAT FAMILY ACETYLTRANSFERASE"/>
    <property type="match status" value="1"/>
</dbReference>
<dbReference type="Pfam" id="PF13508">
    <property type="entry name" value="Acetyltransf_7"/>
    <property type="match status" value="1"/>
</dbReference>
<organism evidence="2 3">
    <name type="scientific">Colletotrichum scovillei</name>
    <dbReference type="NCBI Taxonomy" id="1209932"/>
    <lineage>
        <taxon>Eukaryota</taxon>
        <taxon>Fungi</taxon>
        <taxon>Dikarya</taxon>
        <taxon>Ascomycota</taxon>
        <taxon>Pezizomycotina</taxon>
        <taxon>Sordariomycetes</taxon>
        <taxon>Hypocreomycetidae</taxon>
        <taxon>Glomerellales</taxon>
        <taxon>Glomerellaceae</taxon>
        <taxon>Colletotrichum</taxon>
        <taxon>Colletotrichum acutatum species complex</taxon>
    </lineage>
</organism>
<proteinExistence type="predicted"/>
<dbReference type="InterPro" id="IPR052523">
    <property type="entry name" value="Trichothecene_AcTrans"/>
</dbReference>
<dbReference type="InterPro" id="IPR016181">
    <property type="entry name" value="Acyl_CoA_acyltransferase"/>
</dbReference>
<dbReference type="EMBL" id="JAESDN010000001">
    <property type="protein sequence ID" value="KAG7057235.1"/>
    <property type="molecule type" value="Genomic_DNA"/>
</dbReference>
<evidence type="ECO:0000313" key="3">
    <source>
        <dbReference type="Proteomes" id="UP000699042"/>
    </source>
</evidence>
<dbReference type="AlphaFoldDB" id="A0A9P7UHD8"/>
<dbReference type="PANTHER" id="PTHR42791:SF1">
    <property type="entry name" value="N-ACETYLTRANSFERASE DOMAIN-CONTAINING PROTEIN"/>
    <property type="match status" value="1"/>
</dbReference>
<dbReference type="SUPFAM" id="SSF55729">
    <property type="entry name" value="Acyl-CoA N-acyltransferases (Nat)"/>
    <property type="match status" value="1"/>
</dbReference>
<evidence type="ECO:0000259" key="1">
    <source>
        <dbReference type="PROSITE" id="PS51186"/>
    </source>
</evidence>
<comment type="caution">
    <text evidence="2">The sequence shown here is derived from an EMBL/GenBank/DDBJ whole genome shotgun (WGS) entry which is preliminary data.</text>
</comment>
<dbReference type="Proteomes" id="UP000699042">
    <property type="component" value="Unassembled WGS sequence"/>
</dbReference>
<feature type="domain" description="N-acetyltransferase" evidence="1">
    <location>
        <begin position="44"/>
        <end position="252"/>
    </location>
</feature>
<name>A0A9P7UHD8_9PEZI</name>
<dbReference type="InterPro" id="IPR000182">
    <property type="entry name" value="GNAT_dom"/>
</dbReference>
<dbReference type="PROSITE" id="PS51186">
    <property type="entry name" value="GNAT"/>
    <property type="match status" value="1"/>
</dbReference>
<accession>A0A9P7UHD8</accession>